<keyword evidence="1" id="KW-0614">Plasmid</keyword>
<proteinExistence type="predicted"/>
<name>A0A221T0D5_9DEIO</name>
<protein>
    <recommendedName>
        <fullName evidence="3">YqcI/YcgG family protein</fullName>
    </recommendedName>
</protein>
<dbReference type="EMBL" id="CP021082">
    <property type="protein sequence ID" value="ASN82372.1"/>
    <property type="molecule type" value="Genomic_DNA"/>
</dbReference>
<organism evidence="1 2">
    <name type="scientific">Deinococcus ficus</name>
    <dbReference type="NCBI Taxonomy" id="317577"/>
    <lineage>
        <taxon>Bacteria</taxon>
        <taxon>Thermotogati</taxon>
        <taxon>Deinococcota</taxon>
        <taxon>Deinococci</taxon>
        <taxon>Deinococcales</taxon>
        <taxon>Deinococcaceae</taxon>
        <taxon>Deinococcus</taxon>
    </lineage>
</organism>
<gene>
    <name evidence="1" type="ORF">DFI_14375</name>
</gene>
<evidence type="ECO:0000313" key="1">
    <source>
        <dbReference type="EMBL" id="ASN82372.1"/>
    </source>
</evidence>
<dbReference type="PANTHER" id="PTHR40045:SF1">
    <property type="entry name" value="YQCI_YCGG FAMILY PROTEIN"/>
    <property type="match status" value="1"/>
</dbReference>
<reference evidence="1 2" key="1">
    <citation type="submission" date="2017-05" db="EMBL/GenBank/DDBJ databases">
        <title>The complete genome sequence of Deinococcus ficus isolated from the rhizosphere of the Ficus religiosa L. in Taiwan.</title>
        <authorList>
            <person name="Wu K.-M."/>
            <person name="Liao T.-L."/>
            <person name="Liu Y.-M."/>
            <person name="Young C.-C."/>
            <person name="Tsai S.-F."/>
        </authorList>
    </citation>
    <scope>NUCLEOTIDE SEQUENCE [LARGE SCALE GENOMIC DNA]</scope>
    <source>
        <strain evidence="1 2">CC-FR2-10</strain>
        <plasmid evidence="2">pdfi1</plasmid>
    </source>
</reference>
<dbReference type="Pfam" id="PF08892">
    <property type="entry name" value="YqcI_YcgG"/>
    <property type="match status" value="1"/>
</dbReference>
<dbReference type="InterPro" id="IPR014988">
    <property type="entry name" value="Uncharacterised_YqcI/YcgG"/>
</dbReference>
<dbReference type="Proteomes" id="UP000259030">
    <property type="component" value="Plasmid pDFI1"/>
</dbReference>
<dbReference type="STRING" id="317577.GCA_000419625_02799"/>
<sequence length="266" mass="28996">MTISSTHHPTHLPPTVPGEYHLVDSGALRAVRGSVTARAEVVHQALRETIQATTFPCVAAKASVNTSAYALGVYAGLGSLEATLGLAHDLERFTRDQDAMDSGFSTMMATFDTDEAMSEQEFERLLWAQLRALHLLDTAPYSPEVSPDPTDPRFGFSFAGRAFFVVGVHPHSSRLARRFPVPALIFNAHRQFQSLRDTGRFDRMQSTIRTRDLTLQGSLNPNLANHGEAPEARQYSGRAVEPGWVAPFPSAPAGGRCPFGHDTKGP</sequence>
<dbReference type="PANTHER" id="PTHR40045">
    <property type="entry name" value="YCGG FAMILY PROTEIN"/>
    <property type="match status" value="1"/>
</dbReference>
<evidence type="ECO:0000313" key="2">
    <source>
        <dbReference type="Proteomes" id="UP000259030"/>
    </source>
</evidence>
<dbReference type="AlphaFoldDB" id="A0A221T0D5"/>
<dbReference type="RefSeq" id="WP_027463660.1">
    <property type="nucleotide sequence ID" value="NZ_CP021082.1"/>
</dbReference>
<dbReference type="NCBIfam" id="NF041366">
    <property type="entry name" value="GntA_guanitoxin"/>
    <property type="match status" value="1"/>
</dbReference>
<geneLocation type="plasmid" evidence="2">
    <name>pdfi1</name>
</geneLocation>
<evidence type="ECO:0008006" key="3">
    <source>
        <dbReference type="Google" id="ProtNLM"/>
    </source>
</evidence>
<accession>A0A221T0D5</accession>
<keyword evidence="2" id="KW-1185">Reference proteome</keyword>
<dbReference type="KEGG" id="dfc:DFI_14375"/>